<dbReference type="Gene3D" id="2.130.10.10">
    <property type="entry name" value="YVTN repeat-like/Quinoprotein amine dehydrogenase"/>
    <property type="match status" value="1"/>
</dbReference>
<feature type="domain" description="Pyrrolo-quinoline quinone repeat" evidence="1">
    <location>
        <begin position="30"/>
        <end position="189"/>
    </location>
</feature>
<accession>X0UP24</accession>
<dbReference type="Pfam" id="PF13360">
    <property type="entry name" value="PQQ_2"/>
    <property type="match status" value="1"/>
</dbReference>
<dbReference type="InterPro" id="IPR015943">
    <property type="entry name" value="WD40/YVTN_repeat-like_dom_sf"/>
</dbReference>
<proteinExistence type="predicted"/>
<dbReference type="SUPFAM" id="SSF50998">
    <property type="entry name" value="Quinoprotein alcohol dehydrogenase-like"/>
    <property type="match status" value="1"/>
</dbReference>
<dbReference type="AlphaFoldDB" id="X0UP24"/>
<gene>
    <name evidence="2" type="ORF">S01H1_29450</name>
</gene>
<feature type="non-terminal residue" evidence="2">
    <location>
        <position position="1"/>
    </location>
</feature>
<dbReference type="EMBL" id="BARS01018057">
    <property type="protein sequence ID" value="GAF90255.1"/>
    <property type="molecule type" value="Genomic_DNA"/>
</dbReference>
<protein>
    <recommendedName>
        <fullName evidence="1">Pyrrolo-quinoline quinone repeat domain-containing protein</fullName>
    </recommendedName>
</protein>
<reference evidence="2" key="1">
    <citation type="journal article" date="2014" name="Front. Microbiol.">
        <title>High frequency of phylogenetically diverse reductive dehalogenase-homologous genes in deep subseafloor sedimentary metagenomes.</title>
        <authorList>
            <person name="Kawai M."/>
            <person name="Futagami T."/>
            <person name="Toyoda A."/>
            <person name="Takaki Y."/>
            <person name="Nishi S."/>
            <person name="Hori S."/>
            <person name="Arai W."/>
            <person name="Tsubouchi T."/>
            <person name="Morono Y."/>
            <person name="Uchiyama I."/>
            <person name="Ito T."/>
            <person name="Fujiyama A."/>
            <person name="Inagaki F."/>
            <person name="Takami H."/>
        </authorList>
    </citation>
    <scope>NUCLEOTIDE SEQUENCE</scope>
    <source>
        <strain evidence="2">Expedition CK06-06</strain>
    </source>
</reference>
<sequence>SDGILYGTIANPEHQVTHRYVNRGGDISKQLTESSTLFAMDAQSGDLLWRYDADHSIRHNAIAIGKNAAYLIDRPLAEFDREKGKKGEQALGVLVALDPRTGIVKWKQEKGIFGTLLAVSDEHRALLMAYQPTRFRLESEVGGRMAVHDTNTGERRWAKNINYQSRPLIKQETIYAQGGAWDLSTGKDRPFEFTRSYGCGILAAGQNLMVFRSATLGYVDFKEEKTVHNFGGMRPGCWINAIPAGGLVLVPDGSAGCECSYQNKTWMALQSQ</sequence>
<organism evidence="2">
    <name type="scientific">marine sediment metagenome</name>
    <dbReference type="NCBI Taxonomy" id="412755"/>
    <lineage>
        <taxon>unclassified sequences</taxon>
        <taxon>metagenomes</taxon>
        <taxon>ecological metagenomes</taxon>
    </lineage>
</organism>
<evidence type="ECO:0000313" key="2">
    <source>
        <dbReference type="EMBL" id="GAF90255.1"/>
    </source>
</evidence>
<dbReference type="InterPro" id="IPR002372">
    <property type="entry name" value="PQQ_rpt_dom"/>
</dbReference>
<name>X0UP24_9ZZZZ</name>
<evidence type="ECO:0000259" key="1">
    <source>
        <dbReference type="Pfam" id="PF13360"/>
    </source>
</evidence>
<dbReference type="InterPro" id="IPR011047">
    <property type="entry name" value="Quinoprotein_ADH-like_sf"/>
</dbReference>
<comment type="caution">
    <text evidence="2">The sequence shown here is derived from an EMBL/GenBank/DDBJ whole genome shotgun (WGS) entry which is preliminary data.</text>
</comment>